<feature type="active site" description="Proton donor" evidence="4">
    <location>
        <position position="132"/>
    </location>
</feature>
<evidence type="ECO:0000256" key="1">
    <source>
        <dbReference type="ARBA" id="ARBA00006382"/>
    </source>
</evidence>
<feature type="binding site" evidence="5">
    <location>
        <position position="120"/>
    </location>
    <ligand>
        <name>substrate</name>
    </ligand>
</feature>
<dbReference type="Gene3D" id="3.40.50.720">
    <property type="entry name" value="NAD(P)-binding Rossmann-like Domain"/>
    <property type="match status" value="1"/>
</dbReference>
<evidence type="ECO:0000313" key="10">
    <source>
        <dbReference type="Proteomes" id="UP000236642"/>
    </source>
</evidence>
<keyword evidence="2 3" id="KW-0560">Oxidoreductase</keyword>
<evidence type="ECO:0000256" key="5">
    <source>
        <dbReference type="PIRSR" id="PIRSR000185-2"/>
    </source>
</evidence>
<proteinExistence type="inferred from homology"/>
<dbReference type="GO" id="GO:0000166">
    <property type="term" value="F:nucleotide binding"/>
    <property type="evidence" value="ECO:0007669"/>
    <property type="project" value="UniProtKB-KW"/>
</dbReference>
<evidence type="ECO:0000313" key="9">
    <source>
        <dbReference type="EMBL" id="GBD08661.1"/>
    </source>
</evidence>
<accession>A0A2H5Y5E3</accession>
<feature type="site" description="Important for catalysis" evidence="6">
    <location>
        <position position="172"/>
    </location>
</feature>
<dbReference type="InterPro" id="IPR033922">
    <property type="entry name" value="NAD_bind_Glu_DH"/>
</dbReference>
<protein>
    <recommendedName>
        <fullName evidence="3">Glutamate dehydrogenase</fullName>
    </recommendedName>
</protein>
<dbReference type="Pfam" id="PF02812">
    <property type="entry name" value="ELFV_dehydrog_N"/>
    <property type="match status" value="1"/>
</dbReference>
<dbReference type="Gene3D" id="3.40.50.10860">
    <property type="entry name" value="Leucine Dehydrogenase, chain A, domain 1"/>
    <property type="match status" value="1"/>
</dbReference>
<feature type="domain" description="Glutamate/phenylalanine/leucine/valine/L-tryptophan dehydrogenase C-terminal" evidence="8">
    <location>
        <begin position="209"/>
        <end position="445"/>
    </location>
</feature>
<evidence type="ECO:0000259" key="8">
    <source>
        <dbReference type="SMART" id="SM00839"/>
    </source>
</evidence>
<evidence type="ECO:0000256" key="3">
    <source>
        <dbReference type="PIRNR" id="PIRNR000185"/>
    </source>
</evidence>
<dbReference type="PIRSF" id="PIRSF000185">
    <property type="entry name" value="Glu_DH"/>
    <property type="match status" value="1"/>
</dbReference>
<feature type="binding site" evidence="5">
    <location>
        <position position="375"/>
    </location>
    <ligand>
        <name>substrate</name>
    </ligand>
</feature>
<dbReference type="InterPro" id="IPR006096">
    <property type="entry name" value="Glu/Leu/Phe/Val/Trp_DH_C"/>
</dbReference>
<dbReference type="Pfam" id="PF00208">
    <property type="entry name" value="ELFV_dehydrog"/>
    <property type="match status" value="1"/>
</dbReference>
<evidence type="ECO:0000256" key="4">
    <source>
        <dbReference type="PIRSR" id="PIRSR000185-1"/>
    </source>
</evidence>
<dbReference type="InterPro" id="IPR046346">
    <property type="entry name" value="Aminoacid_DH-like_N_sf"/>
</dbReference>
<comment type="caution">
    <text evidence="9">The sequence shown here is derived from an EMBL/GenBank/DDBJ whole genome shotgun (WGS) entry which is preliminary data.</text>
</comment>
<reference evidence="10" key="1">
    <citation type="submission" date="2017-09" db="EMBL/GenBank/DDBJ databases">
        <title>Metaegenomics of thermophilic ammonia-oxidizing enrichment culture.</title>
        <authorList>
            <person name="Kato S."/>
            <person name="Suzuki K."/>
        </authorList>
    </citation>
    <scope>NUCLEOTIDE SEQUENCE [LARGE SCALE GENOMIC DNA]</scope>
</reference>
<comment type="similarity">
    <text evidence="1 3 7">Belongs to the Glu/Leu/Phe/Val dehydrogenases family.</text>
</comment>
<gene>
    <name evidence="9" type="primary">gdhA_1</name>
    <name evidence="9" type="ORF">HRbin22_00902</name>
</gene>
<dbReference type="SUPFAM" id="SSF53223">
    <property type="entry name" value="Aminoacid dehydrogenase-like, N-terminal domain"/>
    <property type="match status" value="1"/>
</dbReference>
<dbReference type="SMART" id="SM00839">
    <property type="entry name" value="ELFV_dehydrog"/>
    <property type="match status" value="1"/>
</dbReference>
<dbReference type="FunFam" id="3.40.50.10860:FF:000003">
    <property type="entry name" value="Glutamate dehydrogenase"/>
    <property type="match status" value="1"/>
</dbReference>
<feature type="binding site" evidence="5">
    <location>
        <position position="247"/>
    </location>
    <ligand>
        <name>NAD(+)</name>
        <dbReference type="ChEBI" id="CHEBI:57540"/>
    </ligand>
</feature>
<dbReference type="PANTHER" id="PTHR11606">
    <property type="entry name" value="GLUTAMATE DEHYDROGENASE"/>
    <property type="match status" value="1"/>
</dbReference>
<dbReference type="PROSITE" id="PS00074">
    <property type="entry name" value="GLFV_DEHYDROGENASE"/>
    <property type="match status" value="1"/>
</dbReference>
<keyword evidence="5" id="KW-0547">Nucleotide-binding</keyword>
<dbReference type="InterPro" id="IPR006095">
    <property type="entry name" value="Glu/Leu/Phe/Val/Trp_DH"/>
</dbReference>
<dbReference type="PRINTS" id="PR00082">
    <property type="entry name" value="GLFDHDRGNASE"/>
</dbReference>
<dbReference type="CDD" id="cd01076">
    <property type="entry name" value="NAD_bind_1_Glu_DH"/>
    <property type="match status" value="1"/>
</dbReference>
<keyword evidence="5" id="KW-0520">NAD</keyword>
<dbReference type="AlphaFoldDB" id="A0A2H5Y5E3"/>
<dbReference type="InterPro" id="IPR033524">
    <property type="entry name" value="Glu/Leu/Phe/Val_DH_AS"/>
</dbReference>
<dbReference type="Proteomes" id="UP000236642">
    <property type="component" value="Unassembled WGS sequence"/>
</dbReference>
<feature type="binding site" evidence="5">
    <location>
        <position position="96"/>
    </location>
    <ligand>
        <name>substrate</name>
    </ligand>
</feature>
<dbReference type="InterPro" id="IPR006097">
    <property type="entry name" value="Glu/Leu/Phe/Val/Trp_DH_dimer"/>
</dbReference>
<feature type="binding site" evidence="5">
    <location>
        <position position="216"/>
    </location>
    <ligand>
        <name>NAD(+)</name>
        <dbReference type="ChEBI" id="CHEBI:57540"/>
    </ligand>
</feature>
<dbReference type="GO" id="GO:0006538">
    <property type="term" value="P:L-glutamate catabolic process"/>
    <property type="evidence" value="ECO:0007669"/>
    <property type="project" value="TreeGrafter"/>
</dbReference>
<dbReference type="SUPFAM" id="SSF51735">
    <property type="entry name" value="NAD(P)-binding Rossmann-fold domains"/>
    <property type="match status" value="1"/>
</dbReference>
<dbReference type="InterPro" id="IPR014362">
    <property type="entry name" value="Glu_DH"/>
</dbReference>
<dbReference type="EMBL" id="BEHY01000014">
    <property type="protein sequence ID" value="GBD08661.1"/>
    <property type="molecule type" value="Genomic_DNA"/>
</dbReference>
<evidence type="ECO:0000256" key="6">
    <source>
        <dbReference type="PIRSR" id="PIRSR000185-3"/>
    </source>
</evidence>
<evidence type="ECO:0000256" key="7">
    <source>
        <dbReference type="RuleBase" id="RU004417"/>
    </source>
</evidence>
<dbReference type="GO" id="GO:0004352">
    <property type="term" value="F:glutamate dehydrogenase (NAD+) activity"/>
    <property type="evidence" value="ECO:0007669"/>
    <property type="project" value="TreeGrafter"/>
</dbReference>
<dbReference type="InterPro" id="IPR036291">
    <property type="entry name" value="NAD(P)-bd_dom_sf"/>
</dbReference>
<sequence>MAAERLAEVSYSAFYSPSPEAVRKGLQTWHAALAQFDKAARILEASGHPLKRGLIEFLRRPKRELIVNFPVQMDDGSIQMFTGYRVHHNTVRGPTKGGIRYHPDVTLEEVRALAMWMTWKCALVNIPYGGAKGGVAVDPAKLSPRELERLTRRYTTEISILMHPGGDVPAPDVGTNPHIMAWIMDTYSMHTGFTQPAVVTGKPLEIGGTVGRVEATGRGVMMVVAEALKVNRIPIDRATIAIQGFGNVGSYAALTAHQMGAKVVAVSDVHGGLYNPRGLNIPRLMDHVRQHRTVVGFPEADPITNAELLTLKVDVLIPAALENQITAENAPYVQARILAEGANGPTTPEADEILLEKGVFIVPDILCNAGGVVVSYFEWVQDLQSFFWTEEEINQRMERILKRAFYELLAKEEELRRYGLKPGDYRTAAQALAIWRVAQATLIRGIYP</sequence>
<organism evidence="9 10">
    <name type="scientific">Candidatus Thermoflexus japonica</name>
    <dbReference type="NCBI Taxonomy" id="2035417"/>
    <lineage>
        <taxon>Bacteria</taxon>
        <taxon>Bacillati</taxon>
        <taxon>Chloroflexota</taxon>
        <taxon>Thermoflexia</taxon>
        <taxon>Thermoflexales</taxon>
        <taxon>Thermoflexaceae</taxon>
        <taxon>Thermoflexus</taxon>
    </lineage>
</organism>
<dbReference type="PANTHER" id="PTHR11606:SF13">
    <property type="entry name" value="GLUTAMATE DEHYDROGENASE 1, MITOCHONDRIAL"/>
    <property type="match status" value="1"/>
</dbReference>
<evidence type="ECO:0000256" key="2">
    <source>
        <dbReference type="ARBA" id="ARBA00023002"/>
    </source>
</evidence>
<name>A0A2H5Y5E3_9CHLR</name>